<name>A0A8S5U4F5_9CAUD</name>
<accession>A0A8S5U4F5</accession>
<evidence type="ECO:0000313" key="1">
    <source>
        <dbReference type="EMBL" id="DAF89330.1"/>
    </source>
</evidence>
<organism evidence="1">
    <name type="scientific">Podoviridae sp. ctIyI17</name>
    <dbReference type="NCBI Taxonomy" id="2825241"/>
    <lineage>
        <taxon>Viruses</taxon>
        <taxon>Duplodnaviria</taxon>
        <taxon>Heunggongvirae</taxon>
        <taxon>Uroviricota</taxon>
        <taxon>Caudoviricetes</taxon>
    </lineage>
</organism>
<proteinExistence type="predicted"/>
<dbReference type="EMBL" id="BK016007">
    <property type="protein sequence ID" value="DAF89330.1"/>
    <property type="molecule type" value="Genomic_DNA"/>
</dbReference>
<sequence length="295" mass="33165">MAVNYTPEPNPYFEMSPFRFWCQKVLPLAYDDALSYYEVLCKLSEYLNEMLSNIEGLKGDVDNLRKAFEALQAWVNNYFENLDIKGDIKETIIEMVNDGTLTEILKPYIDQEILNQWNAEYKKYVDQQDQSILAQANAHSDAADAAQNTNISKNASDITSLNSRLNGLLDNIAERVTVFMTRTTTNTTLAVTKVTEGVSCAFSGSITYTSAPPAMEFWTWPITQTVTAALPASGYTKYLCVNMQNHTLELVNNEDTSERLDTTKYRPIVRINPAGNVFEVYASGYGNWITGAIQS</sequence>
<reference evidence="1" key="1">
    <citation type="journal article" date="2021" name="Proc. Natl. Acad. Sci. U.S.A.">
        <title>A Catalog of Tens of Thousands of Viruses from Human Metagenomes Reveals Hidden Associations with Chronic Diseases.</title>
        <authorList>
            <person name="Tisza M.J."/>
            <person name="Buck C.B."/>
        </authorList>
    </citation>
    <scope>NUCLEOTIDE SEQUENCE</scope>
    <source>
        <strain evidence="1">CtIyI17</strain>
    </source>
</reference>
<protein>
    <submittedName>
        <fullName evidence="1">Uncharacterized protein</fullName>
    </submittedName>
</protein>